<evidence type="ECO:0000256" key="1">
    <source>
        <dbReference type="ARBA" id="ARBA00004050"/>
    </source>
</evidence>
<evidence type="ECO:0000256" key="9">
    <source>
        <dbReference type="ARBA" id="ARBA00023004"/>
    </source>
</evidence>
<gene>
    <name evidence="14" type="ORF">SAMN04489707_101933</name>
</gene>
<comment type="similarity">
    <text evidence="3">Belongs to the cytochrome b560 family.</text>
</comment>
<evidence type="ECO:0000256" key="10">
    <source>
        <dbReference type="ARBA" id="ARBA00023136"/>
    </source>
</evidence>
<evidence type="ECO:0000256" key="8">
    <source>
        <dbReference type="ARBA" id="ARBA00022989"/>
    </source>
</evidence>
<dbReference type="STRING" id="343013.SAMN04489707_101933"/>
<reference evidence="14 15" key="1">
    <citation type="submission" date="2016-10" db="EMBL/GenBank/DDBJ databases">
        <authorList>
            <person name="de Groot N.N."/>
        </authorList>
    </citation>
    <scope>NUCLEOTIDE SEQUENCE [LARGE SCALE GENOMIC DNA]</scope>
    <source>
        <strain evidence="14 15">R-24608</strain>
    </source>
</reference>
<sequence length="144" mass="16253">MTELAKKRPEYRNINIFKDVRTYRMPIAAVVSILHRISGMIMFLLLPFVLWMFDTSLSSEISFAQFSAAFTAGLGFVPGWFVKLVALALIWAYLHHLIAGLRHLWMDIDHHIVSKEFGRTSAAVTLVLSLGLTLVLGAKLFGLY</sequence>
<evidence type="ECO:0000256" key="11">
    <source>
        <dbReference type="ARBA" id="ARBA00025912"/>
    </source>
</evidence>
<dbReference type="GO" id="GO:0006099">
    <property type="term" value="P:tricarboxylic acid cycle"/>
    <property type="evidence" value="ECO:0007669"/>
    <property type="project" value="InterPro"/>
</dbReference>
<dbReference type="GO" id="GO:0046872">
    <property type="term" value="F:metal ion binding"/>
    <property type="evidence" value="ECO:0007669"/>
    <property type="project" value="UniProtKB-KW"/>
</dbReference>
<dbReference type="GO" id="GO:0016020">
    <property type="term" value="C:membrane"/>
    <property type="evidence" value="ECO:0007669"/>
    <property type="project" value="UniProtKB-SubCell"/>
</dbReference>
<keyword evidence="15" id="KW-1185">Reference proteome</keyword>
<evidence type="ECO:0000256" key="7">
    <source>
        <dbReference type="ARBA" id="ARBA00022723"/>
    </source>
</evidence>
<accession>A0A1I7IU28</accession>
<dbReference type="InterPro" id="IPR034804">
    <property type="entry name" value="SQR/QFR_C/D"/>
</dbReference>
<feature type="binding site" description="axial binding residue" evidence="12">
    <location>
        <position position="96"/>
    </location>
    <ligand>
        <name>heme</name>
        <dbReference type="ChEBI" id="CHEBI:30413"/>
        <note>ligand shared with second transmembrane subunit</note>
    </ligand>
    <ligandPart>
        <name>Fe</name>
        <dbReference type="ChEBI" id="CHEBI:18248"/>
    </ligandPart>
</feature>
<keyword evidence="7 12" id="KW-0479">Metal-binding</keyword>
<keyword evidence="9 12" id="KW-0408">Iron</keyword>
<evidence type="ECO:0000256" key="6">
    <source>
        <dbReference type="ARBA" id="ARBA00022692"/>
    </source>
</evidence>
<evidence type="ECO:0000313" key="14">
    <source>
        <dbReference type="EMBL" id="SFU76392.1"/>
    </source>
</evidence>
<dbReference type="RefSeq" id="WP_054256221.1">
    <property type="nucleotide sequence ID" value="NZ_CYIG01000015.1"/>
</dbReference>
<dbReference type="OrthoDB" id="9799441at2"/>
<comment type="function">
    <text evidence="1">Membrane-anchoring subunit of succinate dehydrogenase (SDH).</text>
</comment>
<proteinExistence type="inferred from homology"/>
<dbReference type="Gene3D" id="1.20.1300.10">
    <property type="entry name" value="Fumarate reductase/succinate dehydrogenase, transmembrane subunit"/>
    <property type="match status" value="1"/>
</dbReference>
<evidence type="ECO:0000256" key="3">
    <source>
        <dbReference type="ARBA" id="ARBA00007244"/>
    </source>
</evidence>
<dbReference type="PIRSF" id="PIRSF000178">
    <property type="entry name" value="SDH_cyt_b560"/>
    <property type="match status" value="1"/>
</dbReference>
<dbReference type="Pfam" id="PF01127">
    <property type="entry name" value="Sdh_cyt"/>
    <property type="match status" value="1"/>
</dbReference>
<evidence type="ECO:0000313" key="15">
    <source>
        <dbReference type="Proteomes" id="UP000183656"/>
    </source>
</evidence>
<evidence type="ECO:0000256" key="2">
    <source>
        <dbReference type="ARBA" id="ARBA00004370"/>
    </source>
</evidence>
<evidence type="ECO:0000256" key="12">
    <source>
        <dbReference type="PIRSR" id="PIRSR000178-1"/>
    </source>
</evidence>
<organism evidence="14 15">
    <name type="scientific">Paenacidovorax caeni</name>
    <dbReference type="NCBI Taxonomy" id="343013"/>
    <lineage>
        <taxon>Bacteria</taxon>
        <taxon>Pseudomonadati</taxon>
        <taxon>Pseudomonadota</taxon>
        <taxon>Betaproteobacteria</taxon>
        <taxon>Burkholderiales</taxon>
        <taxon>Comamonadaceae</taxon>
        <taxon>Paenacidovorax</taxon>
    </lineage>
</organism>
<keyword evidence="10 13" id="KW-0472">Membrane</keyword>
<keyword evidence="5 12" id="KW-0349">Heme</keyword>
<comment type="cofactor">
    <cofactor evidence="12">
        <name>heme</name>
        <dbReference type="ChEBI" id="CHEBI:30413"/>
    </cofactor>
    <text evidence="12">The heme is bound between the two transmembrane subunits.</text>
</comment>
<dbReference type="InterPro" id="IPR000701">
    <property type="entry name" value="SuccDH_FuR_B_TM-su"/>
</dbReference>
<feature type="transmembrane region" description="Helical" evidence="13">
    <location>
        <begin position="80"/>
        <end position="101"/>
    </location>
</feature>
<protein>
    <recommendedName>
        <fullName evidence="4">Succinate dehydrogenase cytochrome b556 subunit</fullName>
    </recommendedName>
</protein>
<dbReference type="CDD" id="cd03499">
    <property type="entry name" value="SQR_TypeC_SdhC"/>
    <property type="match status" value="1"/>
</dbReference>
<comment type="subunit">
    <text evidence="11">Part of an enzyme complex containing four subunits: a flavoprotein, an iron-sulfur protein, plus two membrane-anchoring proteins, SdhC and SdhD. The complex can form homotrimers.</text>
</comment>
<dbReference type="EMBL" id="FPBX01000019">
    <property type="protein sequence ID" value="SFU76392.1"/>
    <property type="molecule type" value="Genomic_DNA"/>
</dbReference>
<dbReference type="NCBIfam" id="TIGR02970">
    <property type="entry name" value="succ_dehyd_cytB"/>
    <property type="match status" value="1"/>
</dbReference>
<evidence type="ECO:0000256" key="13">
    <source>
        <dbReference type="SAM" id="Phobius"/>
    </source>
</evidence>
<feature type="transmembrane region" description="Helical" evidence="13">
    <location>
        <begin position="122"/>
        <end position="141"/>
    </location>
</feature>
<dbReference type="GO" id="GO:0009055">
    <property type="term" value="F:electron transfer activity"/>
    <property type="evidence" value="ECO:0007669"/>
    <property type="project" value="InterPro"/>
</dbReference>
<name>A0A1I7IU28_9BURK</name>
<dbReference type="SUPFAM" id="SSF81343">
    <property type="entry name" value="Fumarate reductase respiratory complex transmembrane subunits"/>
    <property type="match status" value="1"/>
</dbReference>
<keyword evidence="8 13" id="KW-1133">Transmembrane helix</keyword>
<keyword evidence="6 13" id="KW-0812">Transmembrane</keyword>
<evidence type="ECO:0000256" key="4">
    <source>
        <dbReference type="ARBA" id="ARBA00020076"/>
    </source>
</evidence>
<evidence type="ECO:0000256" key="5">
    <source>
        <dbReference type="ARBA" id="ARBA00022617"/>
    </source>
</evidence>
<dbReference type="InterPro" id="IPR014314">
    <property type="entry name" value="Succ_DH_cytb556"/>
</dbReference>
<feature type="transmembrane region" description="Helical" evidence="13">
    <location>
        <begin position="27"/>
        <end position="53"/>
    </location>
</feature>
<dbReference type="Proteomes" id="UP000183656">
    <property type="component" value="Unassembled WGS sequence"/>
</dbReference>
<comment type="subcellular location">
    <subcellularLocation>
        <location evidence="2">Membrane</location>
    </subcellularLocation>
</comment>
<dbReference type="AlphaFoldDB" id="A0A1I7IU28"/>